<dbReference type="InterPro" id="IPR002575">
    <property type="entry name" value="Aminoglycoside_PTrfase"/>
</dbReference>
<dbReference type="Gene3D" id="3.90.1200.10">
    <property type="match status" value="1"/>
</dbReference>
<accession>A0A7Y9H462</accession>
<dbReference type="Gene3D" id="3.30.200.20">
    <property type="entry name" value="Phosphorylase Kinase, domain 1"/>
    <property type="match status" value="1"/>
</dbReference>
<proteinExistence type="predicted"/>
<dbReference type="EMBL" id="JACCBW010000002">
    <property type="protein sequence ID" value="NYE37627.1"/>
    <property type="molecule type" value="Genomic_DNA"/>
</dbReference>
<gene>
    <name evidence="2" type="ORF">F4692_002760</name>
</gene>
<organism evidence="2 3">
    <name type="scientific">Nocardioides cavernae</name>
    <dbReference type="NCBI Taxonomy" id="1921566"/>
    <lineage>
        <taxon>Bacteria</taxon>
        <taxon>Bacillati</taxon>
        <taxon>Actinomycetota</taxon>
        <taxon>Actinomycetes</taxon>
        <taxon>Propionibacteriales</taxon>
        <taxon>Nocardioidaceae</taxon>
        <taxon>Nocardioides</taxon>
    </lineage>
</organism>
<dbReference type="RefSeq" id="WP_179620157.1">
    <property type="nucleotide sequence ID" value="NZ_JACCBW010000002.1"/>
</dbReference>
<feature type="domain" description="Aminoglycoside phosphotransferase" evidence="1">
    <location>
        <begin position="26"/>
        <end position="240"/>
    </location>
</feature>
<reference evidence="2 3" key="2">
    <citation type="submission" date="2020-08" db="EMBL/GenBank/DDBJ databases">
        <title>The Agave Microbiome: Exploring the role of microbial communities in plant adaptations to desert environments.</title>
        <authorList>
            <person name="Partida-Martinez L.P."/>
        </authorList>
    </citation>
    <scope>NUCLEOTIDE SEQUENCE [LARGE SCALE GENOMIC DNA]</scope>
    <source>
        <strain evidence="2 3">AT2.17</strain>
    </source>
</reference>
<dbReference type="InterPro" id="IPR011009">
    <property type="entry name" value="Kinase-like_dom_sf"/>
</dbReference>
<sequence>MSGVLDVDAALTWAGSAVGSAVVSHERLAGGLTSQMLALAHDDGSQTVLRLMTNEPWRTHGAELTTRERDAQQALAGTPVPVPTSLALDAGGTVAGVAAHLMSRLPGRPREAPDADGVRAMAGLLATIHAQRPAEPFRTYQSWAWPEKWVVPGWTRHTGAWERAFEVLARPAPAYDPTFLHRDFGHRNLLWTGGRISGVVDWVETSTGPAWLDAAHAASTLAVLVDAAPAEAFLEQYATVATSPADPYWLVMDAVGHLPPPGRPPLFRREDQLRRLDDWLDLVVRRLS</sequence>
<name>A0A7Y9H462_9ACTN</name>
<dbReference type="InterPro" id="IPR051678">
    <property type="entry name" value="AGP_Transferase"/>
</dbReference>
<dbReference type="SUPFAM" id="SSF56112">
    <property type="entry name" value="Protein kinase-like (PK-like)"/>
    <property type="match status" value="1"/>
</dbReference>
<dbReference type="Pfam" id="PF01636">
    <property type="entry name" value="APH"/>
    <property type="match status" value="1"/>
</dbReference>
<evidence type="ECO:0000259" key="1">
    <source>
        <dbReference type="Pfam" id="PF01636"/>
    </source>
</evidence>
<evidence type="ECO:0000313" key="2">
    <source>
        <dbReference type="EMBL" id="NYE37627.1"/>
    </source>
</evidence>
<keyword evidence="2" id="KW-0808">Transferase</keyword>
<keyword evidence="3" id="KW-1185">Reference proteome</keyword>
<dbReference type="PANTHER" id="PTHR21310">
    <property type="entry name" value="AMINOGLYCOSIDE PHOSPHOTRANSFERASE-RELATED-RELATED"/>
    <property type="match status" value="1"/>
</dbReference>
<dbReference type="AlphaFoldDB" id="A0A7Y9H462"/>
<evidence type="ECO:0000313" key="3">
    <source>
        <dbReference type="Proteomes" id="UP000549911"/>
    </source>
</evidence>
<comment type="caution">
    <text evidence="2">The sequence shown here is derived from an EMBL/GenBank/DDBJ whole genome shotgun (WGS) entry which is preliminary data.</text>
</comment>
<reference evidence="2 3" key="1">
    <citation type="submission" date="2020-07" db="EMBL/GenBank/DDBJ databases">
        <authorList>
            <person name="Partida-Martinez L."/>
            <person name="Huntemann M."/>
            <person name="Clum A."/>
            <person name="Wang J."/>
            <person name="Palaniappan K."/>
            <person name="Ritter S."/>
            <person name="Chen I.-M."/>
            <person name="Stamatis D."/>
            <person name="Reddy T."/>
            <person name="O'Malley R."/>
            <person name="Daum C."/>
            <person name="Shapiro N."/>
            <person name="Ivanova N."/>
            <person name="Kyrpides N."/>
            <person name="Woyke T."/>
        </authorList>
    </citation>
    <scope>NUCLEOTIDE SEQUENCE [LARGE SCALE GENOMIC DNA]</scope>
    <source>
        <strain evidence="2 3">AT2.17</strain>
    </source>
</reference>
<dbReference type="Proteomes" id="UP000549911">
    <property type="component" value="Unassembled WGS sequence"/>
</dbReference>
<keyword evidence="2" id="KW-0418">Kinase</keyword>
<dbReference type="GO" id="GO:0016301">
    <property type="term" value="F:kinase activity"/>
    <property type="evidence" value="ECO:0007669"/>
    <property type="project" value="UniProtKB-KW"/>
</dbReference>
<protein>
    <submittedName>
        <fullName evidence="2">Ser/Thr protein kinase RdoA (MazF antagonist)</fullName>
    </submittedName>
</protein>